<dbReference type="Gene3D" id="2.60.40.10">
    <property type="entry name" value="Immunoglobulins"/>
    <property type="match status" value="6"/>
</dbReference>
<organism evidence="2 3">
    <name type="scientific">Acholeplasma hippikon</name>
    <dbReference type="NCBI Taxonomy" id="264636"/>
    <lineage>
        <taxon>Bacteria</taxon>
        <taxon>Bacillati</taxon>
        <taxon>Mycoplasmatota</taxon>
        <taxon>Mollicutes</taxon>
        <taxon>Acholeplasmatales</taxon>
        <taxon>Acholeplasmataceae</taxon>
        <taxon>Acholeplasma</taxon>
    </lineage>
</organism>
<feature type="transmembrane region" description="Helical" evidence="1">
    <location>
        <begin position="655"/>
        <end position="675"/>
    </location>
</feature>
<dbReference type="KEGG" id="ahk:NCTC10172_00882"/>
<dbReference type="InterPro" id="IPR013783">
    <property type="entry name" value="Ig-like_fold"/>
</dbReference>
<keyword evidence="1" id="KW-1133">Transmembrane helix</keyword>
<gene>
    <name evidence="2" type="ORF">NCTC10172_00882</name>
</gene>
<proteinExistence type="predicted"/>
<evidence type="ECO:0000313" key="2">
    <source>
        <dbReference type="EMBL" id="VEU82856.1"/>
    </source>
</evidence>
<reference evidence="2 3" key="1">
    <citation type="submission" date="2019-01" db="EMBL/GenBank/DDBJ databases">
        <authorList>
            <consortium name="Pathogen Informatics"/>
        </authorList>
    </citation>
    <scope>NUCLEOTIDE SEQUENCE [LARGE SCALE GENOMIC DNA]</scope>
    <source>
        <strain evidence="2 3">NCTC10172</strain>
    </source>
</reference>
<dbReference type="Proteomes" id="UP000290909">
    <property type="component" value="Chromosome"/>
</dbReference>
<keyword evidence="1" id="KW-0812">Transmembrane</keyword>
<dbReference type="RefSeq" id="WP_035368497.1">
    <property type="nucleotide sequence ID" value="NZ_LR215050.1"/>
</dbReference>
<sequence>MLSFLLQTVNVAVLWLNTVVVVPMNEPIEDFKYIPEAKLQMGEQFVEDPDFYMEYEVEYSTFRVIRTNIVGDYRVVYRAHFPTYHFTSDQEIIFRVVENEPPMIEVDDVELPVGSKLPDLKSYVTYYDNYSPQSKVALTIDSSRVNMNQIGSYPVIYKATDESYNETTITKNVIVVDNIAPTIKENKTIEVNIDESIDFSKYYTITDNYDQMVDVVYDDSLVDYSFEGVYPITITATDQSHNSSKRQSKVTVVDNTKLEIKLKYKEITINYQTELNEKELLSYVQNASALNTNDIKITSYVDSTTLGTYEVYYEITNKKRSVTTEILKVHVKDIKKPTLEIIRPLQIELNKLEPYILDYIYVTDNYDNSLDIMVTTQGKVDTSKVGDYRIMVTLKDTSKNEVTYPLVFSVKDLTKPKILQIKEIVVTDFIRPDLQSFFKITDNYDKDLDFEFDESYIDYETVGSYPLIVKATDQSQNEQVYETILKVKDIIAPELVLMNTEVFVSYDEDFDLYDYIESVTDNYDFELNKYHVTIETNIKENKLGRYYVDYTAKDTAGNQSKERLYLTIGDTISPNIEISYIEVKKNEVFDYKKYARATDNYDGDLTNELSFSPNYIPTNTVGTYEGLYYVHDSSGNYAEQRILINVIDNQTKSNYVIYFIAGGAGLTIFAIYYLFNKRKVKF</sequence>
<accession>A0A449BK64</accession>
<keyword evidence="1" id="KW-0472">Membrane</keyword>
<dbReference type="EMBL" id="LR215050">
    <property type="protein sequence ID" value="VEU82856.1"/>
    <property type="molecule type" value="Genomic_DNA"/>
</dbReference>
<dbReference type="PANTHER" id="PTHR24273:SF32">
    <property type="entry name" value="HYALIN"/>
    <property type="match status" value="1"/>
</dbReference>
<name>A0A449BK64_9MOLU</name>
<protein>
    <recommendedName>
        <fullName evidence="4">Bacterial Ig-like domain (Group 3)</fullName>
    </recommendedName>
</protein>
<dbReference type="STRING" id="1408416.GCA_000702765_00319"/>
<evidence type="ECO:0008006" key="4">
    <source>
        <dbReference type="Google" id="ProtNLM"/>
    </source>
</evidence>
<dbReference type="AlphaFoldDB" id="A0A449BK64"/>
<dbReference type="PANTHER" id="PTHR24273">
    <property type="entry name" value="FI04643P-RELATED"/>
    <property type="match status" value="1"/>
</dbReference>
<evidence type="ECO:0000256" key="1">
    <source>
        <dbReference type="SAM" id="Phobius"/>
    </source>
</evidence>
<keyword evidence="3" id="KW-1185">Reference proteome</keyword>
<evidence type="ECO:0000313" key="3">
    <source>
        <dbReference type="Proteomes" id="UP000290909"/>
    </source>
</evidence>